<dbReference type="InterPro" id="IPR036409">
    <property type="entry name" value="Aldolase_II/adducin_N_sf"/>
</dbReference>
<reference evidence="5" key="1">
    <citation type="submission" date="2021-05" db="EMBL/GenBank/DDBJ databases">
        <authorList>
            <person name="Alioto T."/>
            <person name="Alioto T."/>
            <person name="Gomez Garrido J."/>
        </authorList>
    </citation>
    <scope>NUCLEOTIDE SEQUENCE</scope>
</reference>
<comment type="similarity">
    <text evidence="1">Belongs to the aldolase class II family. Adducin subfamily.</text>
</comment>
<feature type="region of interest" description="Disordered" evidence="3">
    <location>
        <begin position="2458"/>
        <end position="2492"/>
    </location>
</feature>
<feature type="compositionally biased region" description="Polar residues" evidence="3">
    <location>
        <begin position="1601"/>
        <end position="1624"/>
    </location>
</feature>
<dbReference type="InterPro" id="IPR051017">
    <property type="entry name" value="Aldolase-II_Adducin_sf"/>
</dbReference>
<dbReference type="InterPro" id="IPR001303">
    <property type="entry name" value="Aldolase_II/adducin_N"/>
</dbReference>
<protein>
    <submittedName>
        <fullName evidence="5">Protein hu-li tai shao</fullName>
    </submittedName>
</protein>
<feature type="compositionally biased region" description="Acidic residues" evidence="3">
    <location>
        <begin position="2248"/>
        <end position="2267"/>
    </location>
</feature>
<sequence>MTETDNPPPHTNGISDDGLDDEDRTKIRPADIDADVREMERRKRVEMIMNSRLFREELERIIEIQMKDGSGGATLLQSISDMMGLQGQRMQSTNLFRSSNCVAPINDIRGVESMGYAKGEKILRCKVAAVYRLMDLYGWTQNIQNHITARLNVDEEIFLVNPHGLLYNEVTASSLVKVDMRGDVLEAGTTNFGVNIATFSMHAAIHAARPDLKAIVHVHTPAVVAVSSLKAGLLPLSRESVVLGEISTHPFTGYSRGDEEKEKIVRNLGPNNKVLFLSNNGAVCCGETVEEAFYNVYNLVAACEAQLKLMPAGLDNLVLIPEDVRKEIYDSSRTCPEGAIAASGPSPACLEKKDKKWRIGGMEFEALMRMLDNAGFRTGYIYRTPLIKGDPPRPRNDVEVPPAVSSLGYLLEEGEMYGHNWKGRKSNDRTRWLNSPNVYQKVEILETGTTDPKKITKWVETGSDAEWVAEGSPTHSSTPVKIDGALQFVPKNTNPKEFKKLQQQIKDNRRADKITSGPQSQLLEGVSWDEAKKLQDANMSATGDQVILVGAASKGIIQRGFQHNATVYKTPYAKNPFDQMTDAEIEEYKSTVSRKQRGDTSYDDSESEALSSSAAAGLPPRGKPPVSETDDESRDEPRVLRINNKQVPKASQPEVVLSDDHVGSGPLDLVRRSQSLSYRSTPSMYNSPCSMSVQSSSSLFYNPKTPPNMKSNSNPLSNADNVASKLVRVKWATLPELQKVVLVSLNKDGESDGHSSSAKNQLDTERQEVNVKHSQLIIRRRNSDIMKKKYHFMIGNKPVNSVTKRKSSSGPRDQNMKTILSNLLILFQDIKYSQSLRFPRPSVEGYPPPCQFVAHPNQCLYAEQQLLDTNAHKESAKQRESAHSHSMKPEINEQDRKREVKSSAQDMKSEVKDGVEAEFIEKITKGTQTHDKPFAKSTVNSCQLLTLDSPYKRIFENVLSEMNTKHTKPNDKNTRESVAHVQKMESHVKPLDDGVDKLVLVNEKGDGHHHSSKSPPLIPEPPTMALLNLSSKSKEVLMKTVTRKLDFSSPSSNDTRVLSYSGETNGIPPQSLKTMPTQSLSSAISPDTSGTLQESHSSAKPENPLVNELKMKISSPNKGLKKSCLKLAPEIKHYLESKHFTSNEEMGTGMERKESMNWTSREDLPTKYFSSHEEEMCTSFNFSSPVQEEAGSIDRFYESSPPSGNRFSDPLIISISPEPDPRLSPGPGGDRRLSHNMNYPLPPAYLSPIYELSAEESTGISEHFVRKIDKYSFSHVHSSGSIDDISSSVECTQQGISNETNPLDQRFSMKSNENSTSEQRHSVESNETLIKPESVANTSLTTELKNKLSLPNKGLKNVSPLKDITDDSLKNSTTTTIQPSPKVSMTPSLQSFLVLEAEIEKQYGVVGKTEEHVVTKSTGQSEYQELRTNTNYLPLQPMGDLTQDYHGNVPKPGSQLPDSIRTADDVNNKLEFELDKLEKVLIERAEQNKSRVEEDKRRRLGEQYVGCKRSVDRRGKPSNTSQTFQEPSVQPPRPSLYADKCPSFINIGPLQSSKSRNIKDRLKDRKVESTPKNSVTARLKVSRTCETPKNKNESKDKTKPSHSLTRLPSSVPNKSPKASPSQGKLSKGRVDNVLKTQANTSSPRNVKPYTRRTLFDIYKDTGKKFERQCCKKTNAEISKIPRSQRNTRTTGSQQQNNVKVVEELKVKPEERKEKGSKKKLMVEAEPLKLGPVIDPDQELIFSDHFVTNDQEDDTFPCEDSTSSLVDSLEEPHNVNTQDNNKNETITKCVTLDDTDGFDVGECSGFVKILGDNSTNDDVDQLDDVPEIVAQDSSASLEVDLHNLNINLLGEDDANISSDVDQFNDGSNDLVHNQFNEVPDTVAQYGCANLGMHLYNLNTNLLGEDPTSDGEDKDNDAASFVINDCSSMENYFNNFNLPGEDSTNDANSPYDDAQINVVPAIIAQKNVRSLEINLHNLNDNLLGDDASNNDDDQFLTLEATGFPLNDERGNSSEESLYNMEANDMVTLDITGFTLNDEIGNDGNRSPNDEEAETLVTIDVTGFSVNDVVEYDNKQCLNEEETPEIETGVFITIDGTSLSESDGMINWTNQSPREEESFDAKNGLRMSKARHVREEKTEENFTFSSLEESKKISSCKAMAIGKSSETPTDFEIEKEENALEAETTGEDNGQNVDVREKDDENVDTSDLEQKTTKDDPKRIVNILEKEFESMNKPNLEQNETETDHEKSLDFPEEDDSELFERDDGDDSPLEYENLVMPKTLEGEDQWNSTDRMGNESSTVDDEFSATDLNEDGGKSSCSFYTCHEESSVLSSPYQLCFLNRQGEPIRVKELDPDNAIKQDLISTEGQVNTEKEFDEVLPNDNESKMDLRQTHHPSEVIHSTQMDRSTNTELRFSNDNLSCVHGDNLSSFHGTDVSSIHGDTDFYSASSSGYKDSIENYLRGDKENETRQHDSNDTDNYDSDNAKDKDKDVKDETDVANNQVCCKAKIEQDRNRMKIDWDDESCMKDHGEVIETEDDRTNGLGIEDKGNSWLGLEDDGISDERDNILGIYDRTFGDDSLSPVKYDNYGNGDGPNNASYVTSEESNNRSRHLEHRWSEHEASSGTYEFDDFDLTYNRSCSLFDEVVKNKLSPSLGDVIRRMSISIDNLDTMASIEFENEACDREFCRIESQNLYQNLYYLKKLNISMDSVPIPLQRMSGIGTPPRMRRETF</sequence>
<feature type="region of interest" description="Disordered" evidence="3">
    <location>
        <begin position="1"/>
        <end position="29"/>
    </location>
</feature>
<dbReference type="NCBIfam" id="NF005451">
    <property type="entry name" value="PRK07044.1"/>
    <property type="match status" value="1"/>
</dbReference>
<evidence type="ECO:0000256" key="1">
    <source>
        <dbReference type="ARBA" id="ARBA00006274"/>
    </source>
</evidence>
<feature type="domain" description="Class II aldolase/adducin N-terminal" evidence="4">
    <location>
        <begin position="125"/>
        <end position="307"/>
    </location>
</feature>
<feature type="region of interest" description="Disordered" evidence="3">
    <location>
        <begin position="747"/>
        <end position="768"/>
    </location>
</feature>
<name>A0A8D9BM75_9HEMI</name>
<feature type="compositionally biased region" description="Polar residues" evidence="3">
    <location>
        <begin position="2283"/>
        <end position="2295"/>
    </location>
</feature>
<feature type="compositionally biased region" description="Basic and acidic residues" evidence="3">
    <location>
        <begin position="1557"/>
        <end position="1569"/>
    </location>
</feature>
<feature type="region of interest" description="Disordered" evidence="3">
    <location>
        <begin position="1046"/>
        <end position="1106"/>
    </location>
</feature>
<accession>A0A8D9BM75</accession>
<evidence type="ECO:0000259" key="4">
    <source>
        <dbReference type="SMART" id="SM01007"/>
    </source>
</evidence>
<dbReference type="SUPFAM" id="SSF53639">
    <property type="entry name" value="AraD/HMP-PK domain-like"/>
    <property type="match status" value="1"/>
</dbReference>
<feature type="region of interest" description="Disordered" evidence="3">
    <location>
        <begin position="872"/>
        <end position="912"/>
    </location>
</feature>
<dbReference type="SMART" id="SM01007">
    <property type="entry name" value="Aldolase_II"/>
    <property type="match status" value="1"/>
</dbReference>
<feature type="region of interest" description="Disordered" evidence="3">
    <location>
        <begin position="1195"/>
        <end position="1230"/>
    </location>
</feature>
<feature type="compositionally biased region" description="Pro residues" evidence="3">
    <location>
        <begin position="1"/>
        <end position="10"/>
    </location>
</feature>
<feature type="compositionally biased region" description="Acidic residues" evidence="3">
    <location>
        <begin position="2296"/>
        <end position="2305"/>
    </location>
</feature>
<feature type="region of interest" description="Disordered" evidence="3">
    <location>
        <begin position="2106"/>
        <end position="2126"/>
    </location>
</feature>
<feature type="region of interest" description="Disordered" evidence="3">
    <location>
        <begin position="2282"/>
        <end position="2305"/>
    </location>
</feature>
<feature type="region of interest" description="Disordered" evidence="3">
    <location>
        <begin position="1297"/>
        <end position="1325"/>
    </location>
</feature>
<evidence type="ECO:0000313" key="5">
    <source>
        <dbReference type="EMBL" id="CAG6785152.1"/>
    </source>
</evidence>
<feature type="region of interest" description="Disordered" evidence="3">
    <location>
        <begin position="2177"/>
        <end position="2267"/>
    </location>
</feature>
<dbReference type="GO" id="GO:0005886">
    <property type="term" value="C:plasma membrane"/>
    <property type="evidence" value="ECO:0007669"/>
    <property type="project" value="UniProtKB-SubCell"/>
</dbReference>
<feature type="compositionally biased region" description="Polar residues" evidence="3">
    <location>
        <begin position="1048"/>
        <end position="1100"/>
    </location>
</feature>
<feature type="region of interest" description="Disordered" evidence="3">
    <location>
        <begin position="588"/>
        <end position="665"/>
    </location>
</feature>
<feature type="compositionally biased region" description="Polar residues" evidence="3">
    <location>
        <begin position="1517"/>
        <end position="1528"/>
    </location>
</feature>
<feature type="compositionally biased region" description="Basic and acidic residues" evidence="3">
    <location>
        <begin position="2205"/>
        <end position="2227"/>
    </location>
</feature>
<feature type="compositionally biased region" description="Polar residues" evidence="3">
    <location>
        <begin position="1634"/>
        <end position="1644"/>
    </location>
</feature>
<evidence type="ECO:0000256" key="2">
    <source>
        <dbReference type="SAM" id="Coils"/>
    </source>
</evidence>
<dbReference type="PANTHER" id="PTHR10672:SF3">
    <property type="entry name" value="PROTEIN HU-LI TAI SHAO"/>
    <property type="match status" value="1"/>
</dbReference>
<evidence type="ECO:0000256" key="3">
    <source>
        <dbReference type="SAM" id="MobiDB-lite"/>
    </source>
</evidence>
<dbReference type="EMBL" id="HBUF01642026">
    <property type="protein sequence ID" value="CAG6785152.1"/>
    <property type="molecule type" value="Transcribed_RNA"/>
</dbReference>
<feature type="compositionally biased region" description="Polar residues" evidence="3">
    <location>
        <begin position="1297"/>
        <end position="1317"/>
    </location>
</feature>
<dbReference type="PANTHER" id="PTHR10672">
    <property type="entry name" value="ADDUCIN"/>
    <property type="match status" value="1"/>
</dbReference>
<dbReference type="FunFam" id="3.40.225.10:FF:000011">
    <property type="entry name" value="Uncharacterized protein, isoform B"/>
    <property type="match status" value="1"/>
</dbReference>
<organism evidence="5">
    <name type="scientific">Cacopsylla melanoneura</name>
    <dbReference type="NCBI Taxonomy" id="428564"/>
    <lineage>
        <taxon>Eukaryota</taxon>
        <taxon>Metazoa</taxon>
        <taxon>Ecdysozoa</taxon>
        <taxon>Arthropoda</taxon>
        <taxon>Hexapoda</taxon>
        <taxon>Insecta</taxon>
        <taxon>Pterygota</taxon>
        <taxon>Neoptera</taxon>
        <taxon>Paraneoptera</taxon>
        <taxon>Hemiptera</taxon>
        <taxon>Sternorrhyncha</taxon>
        <taxon>Psylloidea</taxon>
        <taxon>Psyllidae</taxon>
        <taxon>Psyllinae</taxon>
        <taxon>Cacopsylla</taxon>
    </lineage>
</organism>
<feature type="compositionally biased region" description="Basic and acidic residues" evidence="3">
    <location>
        <begin position="2458"/>
        <end position="2470"/>
    </location>
</feature>
<keyword evidence="2" id="KW-0175">Coiled coil</keyword>
<dbReference type="Pfam" id="PF00596">
    <property type="entry name" value="Aldolase_II"/>
    <property type="match status" value="1"/>
</dbReference>
<proteinExistence type="inferred from homology"/>
<feature type="coiled-coil region" evidence="2">
    <location>
        <begin position="1460"/>
        <end position="1502"/>
    </location>
</feature>
<feature type="compositionally biased region" description="Basic and acidic residues" evidence="3">
    <location>
        <begin position="2478"/>
        <end position="2491"/>
    </location>
</feature>
<dbReference type="GO" id="GO:0005856">
    <property type="term" value="C:cytoskeleton"/>
    <property type="evidence" value="ECO:0007669"/>
    <property type="project" value="TreeGrafter"/>
</dbReference>
<feature type="region of interest" description="Disordered" evidence="3">
    <location>
        <begin position="1506"/>
        <end position="1647"/>
    </location>
</feature>
<dbReference type="GO" id="GO:0051015">
    <property type="term" value="F:actin filament binding"/>
    <property type="evidence" value="ECO:0007669"/>
    <property type="project" value="TreeGrafter"/>
</dbReference>
<feature type="compositionally biased region" description="Basic and acidic residues" evidence="3">
    <location>
        <begin position="1586"/>
        <end position="1599"/>
    </location>
</feature>
<dbReference type="Gene3D" id="3.40.225.10">
    <property type="entry name" value="Class II aldolase/adducin N-terminal domain"/>
    <property type="match status" value="1"/>
</dbReference>
<dbReference type="GO" id="GO:0014069">
    <property type="term" value="C:postsynaptic density"/>
    <property type="evidence" value="ECO:0007669"/>
    <property type="project" value="TreeGrafter"/>
</dbReference>